<feature type="compositionally biased region" description="Acidic residues" evidence="5">
    <location>
        <begin position="226"/>
        <end position="244"/>
    </location>
</feature>
<dbReference type="PANTHER" id="PTHR15367">
    <property type="entry name" value="DNA-DIRECTED RNA POLYMERASE III"/>
    <property type="match status" value="1"/>
</dbReference>
<dbReference type="PANTHER" id="PTHR15367:SF2">
    <property type="entry name" value="DNA-DIRECTED RNA POLYMERASE III SUBUNIT"/>
    <property type="match status" value="1"/>
</dbReference>
<comment type="subcellular location">
    <subcellularLocation>
        <location evidence="1 4">Nucleus</location>
    </subcellularLocation>
</comment>
<evidence type="ECO:0000256" key="5">
    <source>
        <dbReference type="SAM" id="MobiDB-lite"/>
    </source>
</evidence>
<comment type="subunit">
    <text evidence="4">Component of the RNA polymerase III (Pol III) complex.</text>
</comment>
<gene>
    <name evidence="6" type="ORF">WHR41_02330</name>
</gene>
<evidence type="ECO:0000313" key="7">
    <source>
        <dbReference type="Proteomes" id="UP000803884"/>
    </source>
</evidence>
<feature type="compositionally biased region" description="Acidic residues" evidence="5">
    <location>
        <begin position="194"/>
        <end position="218"/>
    </location>
</feature>
<evidence type="ECO:0000256" key="1">
    <source>
        <dbReference type="ARBA" id="ARBA00004123"/>
    </source>
</evidence>
<dbReference type="InterPro" id="IPR024661">
    <property type="entry name" value="RNA_pol_III_Rpc31"/>
</dbReference>
<feature type="compositionally biased region" description="Acidic residues" evidence="5">
    <location>
        <begin position="174"/>
        <end position="186"/>
    </location>
</feature>
<keyword evidence="3 4" id="KW-0539">Nucleus</keyword>
<proteinExistence type="inferred from homology"/>
<dbReference type="GO" id="GO:0005666">
    <property type="term" value="C:RNA polymerase III complex"/>
    <property type="evidence" value="ECO:0007669"/>
    <property type="project" value="UniProtKB-UniRule"/>
</dbReference>
<feature type="compositionally biased region" description="Gly residues" evidence="5">
    <location>
        <begin position="1"/>
        <end position="15"/>
    </location>
</feature>
<evidence type="ECO:0000256" key="4">
    <source>
        <dbReference type="PIRNR" id="PIRNR000777"/>
    </source>
</evidence>
<dbReference type="Pfam" id="PF11705">
    <property type="entry name" value="RNA_pol_3_Rpc31"/>
    <property type="match status" value="1"/>
</dbReference>
<keyword evidence="7" id="KW-1185">Reference proteome</keyword>
<dbReference type="AlphaFoldDB" id="A0AB34KW63"/>
<dbReference type="Proteomes" id="UP000803884">
    <property type="component" value="Unassembled WGS sequence"/>
</dbReference>
<dbReference type="GO" id="GO:0006383">
    <property type="term" value="P:transcription by RNA polymerase III"/>
    <property type="evidence" value="ECO:0007669"/>
    <property type="project" value="UniProtKB-UniRule"/>
</dbReference>
<evidence type="ECO:0000313" key="6">
    <source>
        <dbReference type="EMBL" id="KAL1589304.1"/>
    </source>
</evidence>
<dbReference type="RefSeq" id="XP_069232409.1">
    <property type="nucleotide sequence ID" value="XM_069370936.1"/>
</dbReference>
<comment type="similarity">
    <text evidence="2 4">Belongs to the eukaryotic RPC7 RNA polymerase subunit family.</text>
</comment>
<comment type="function">
    <text evidence="4">DNA-dependent RNA polymerase catalyzes the transcription of DNA into RNA using the four ribonucleoside triphosphates as substrates. Specific peripheric component of RNA polymerase III which synthesizes small RNAs, such as 5S rRNA and tRNAs.</text>
</comment>
<evidence type="ECO:0000256" key="2">
    <source>
        <dbReference type="ARBA" id="ARBA00008352"/>
    </source>
</evidence>
<reference evidence="6 7" key="1">
    <citation type="journal article" date="2020" name="Microbiol. Resour. Announc.">
        <title>Draft Genome Sequence of a Cladosporium Species Isolated from the Mesophotic Ascidian Didemnum maculosum.</title>
        <authorList>
            <person name="Gioti A."/>
            <person name="Siaperas R."/>
            <person name="Nikolaivits E."/>
            <person name="Le Goff G."/>
            <person name="Ouazzani J."/>
            <person name="Kotoulas G."/>
            <person name="Topakas E."/>
        </authorList>
    </citation>
    <scope>NUCLEOTIDE SEQUENCE [LARGE SCALE GENOMIC DNA]</scope>
    <source>
        <strain evidence="6 7">TM138-S3</strain>
    </source>
</reference>
<feature type="region of interest" description="Disordered" evidence="5">
    <location>
        <begin position="144"/>
        <end position="244"/>
    </location>
</feature>
<dbReference type="EMBL" id="JAAQHG020000005">
    <property type="protein sequence ID" value="KAL1589304.1"/>
    <property type="molecule type" value="Genomic_DNA"/>
</dbReference>
<name>A0AB34KW63_9PEZI</name>
<feature type="region of interest" description="Disordered" evidence="5">
    <location>
        <begin position="1"/>
        <end position="21"/>
    </location>
</feature>
<dbReference type="GeneID" id="96003774"/>
<evidence type="ECO:0000256" key="3">
    <source>
        <dbReference type="ARBA" id="ARBA00023242"/>
    </source>
</evidence>
<comment type="caution">
    <text evidence="6">The sequence shown here is derived from an EMBL/GenBank/DDBJ whole genome shotgun (WGS) entry which is preliminary data.</text>
</comment>
<protein>
    <recommendedName>
        <fullName evidence="4">DNA-directed RNA polymerase III subunit</fullName>
    </recommendedName>
</protein>
<dbReference type="PIRSF" id="PIRSF000777">
    <property type="entry name" value="RNA_polIII_C31"/>
    <property type="match status" value="1"/>
</dbReference>
<accession>A0AB34KW63</accession>
<sequence length="244" mass="27654">MSRGGRGGRGGGRGGLSSAARLNSGAVPFDIDEELEREFAKQKEDSDSFFPEHFPHLAAPPSADELEEVRRYLDICARMKQGWLSEAIRKLDARKVERAKQMEQYNPFDDVPQYGKKRGVEKVPRFSDFPFKKEHFPQELWDVIDPHDASSHPSARKKTLKISTKSARDKLADIDDSEGENEVENEGVEKKNADDDDVEELEDDEFDEDENDDMADDYNAERYFEDGEEDYEDGGGGGDDDDGY</sequence>
<organism evidence="6 7">
    <name type="scientific">Cladosporium halotolerans</name>
    <dbReference type="NCBI Taxonomy" id="1052096"/>
    <lineage>
        <taxon>Eukaryota</taxon>
        <taxon>Fungi</taxon>
        <taxon>Dikarya</taxon>
        <taxon>Ascomycota</taxon>
        <taxon>Pezizomycotina</taxon>
        <taxon>Dothideomycetes</taxon>
        <taxon>Dothideomycetidae</taxon>
        <taxon>Cladosporiales</taxon>
        <taxon>Cladosporiaceae</taxon>
        <taxon>Cladosporium</taxon>
    </lineage>
</organism>